<evidence type="ECO:0000313" key="2">
    <source>
        <dbReference type="EMBL" id="MFC3860823.1"/>
    </source>
</evidence>
<evidence type="ECO:0000256" key="1">
    <source>
        <dbReference type="SAM" id="SignalP"/>
    </source>
</evidence>
<sequence length="163" mass="17729">MKQLITAFALLTLNTAGAQVISEVQLRKNGQELGQTTAYLLDGHIMLPLTAFATMGWKPLLDTDNHIVDVAACLRISLVKRKMWLIGSPPTLGVHSASPIAELPTPPQLRAGRWYLPAKAVLNQLQHTVIFDKATGRLNVIQPTDPPKINPNVEVCLANLPGN</sequence>
<evidence type="ECO:0008006" key="4">
    <source>
        <dbReference type="Google" id="ProtNLM"/>
    </source>
</evidence>
<name>A0ABV8A556_9DEIO</name>
<organism evidence="2 3">
    <name type="scientific">Deinococcus antarcticus</name>
    <dbReference type="NCBI Taxonomy" id="1298767"/>
    <lineage>
        <taxon>Bacteria</taxon>
        <taxon>Thermotogati</taxon>
        <taxon>Deinococcota</taxon>
        <taxon>Deinococci</taxon>
        <taxon>Deinococcales</taxon>
        <taxon>Deinococcaceae</taxon>
        <taxon>Deinococcus</taxon>
    </lineage>
</organism>
<dbReference type="EMBL" id="JBHRZF010000101">
    <property type="protein sequence ID" value="MFC3860823.1"/>
    <property type="molecule type" value="Genomic_DNA"/>
</dbReference>
<protein>
    <recommendedName>
        <fullName evidence="4">Copper amine oxidase-like N-terminal domain-containing protein</fullName>
    </recommendedName>
</protein>
<reference evidence="3" key="1">
    <citation type="journal article" date="2019" name="Int. J. Syst. Evol. Microbiol.">
        <title>The Global Catalogue of Microorganisms (GCM) 10K type strain sequencing project: providing services to taxonomists for standard genome sequencing and annotation.</title>
        <authorList>
            <consortium name="The Broad Institute Genomics Platform"/>
            <consortium name="The Broad Institute Genome Sequencing Center for Infectious Disease"/>
            <person name="Wu L."/>
            <person name="Ma J."/>
        </authorList>
    </citation>
    <scope>NUCLEOTIDE SEQUENCE [LARGE SCALE GENOMIC DNA]</scope>
    <source>
        <strain evidence="3">CCTCC AB 2013263</strain>
    </source>
</reference>
<comment type="caution">
    <text evidence="2">The sequence shown here is derived from an EMBL/GenBank/DDBJ whole genome shotgun (WGS) entry which is preliminary data.</text>
</comment>
<feature type="chain" id="PRO_5046477311" description="Copper amine oxidase-like N-terminal domain-containing protein" evidence="1">
    <location>
        <begin position="19"/>
        <end position="163"/>
    </location>
</feature>
<keyword evidence="3" id="KW-1185">Reference proteome</keyword>
<dbReference type="Proteomes" id="UP001595748">
    <property type="component" value="Unassembled WGS sequence"/>
</dbReference>
<feature type="signal peptide" evidence="1">
    <location>
        <begin position="1"/>
        <end position="18"/>
    </location>
</feature>
<accession>A0ABV8A556</accession>
<keyword evidence="1" id="KW-0732">Signal</keyword>
<dbReference type="RefSeq" id="WP_380077130.1">
    <property type="nucleotide sequence ID" value="NZ_JBHRZF010000101.1"/>
</dbReference>
<gene>
    <name evidence="2" type="ORF">ACFOPQ_08605</name>
</gene>
<proteinExistence type="predicted"/>
<evidence type="ECO:0000313" key="3">
    <source>
        <dbReference type="Proteomes" id="UP001595748"/>
    </source>
</evidence>